<dbReference type="GO" id="GO:0003677">
    <property type="term" value="F:DNA binding"/>
    <property type="evidence" value="ECO:0007669"/>
    <property type="project" value="InterPro"/>
</dbReference>
<dbReference type="InterPro" id="IPR007889">
    <property type="entry name" value="HTH_Psq"/>
</dbReference>
<proteinExistence type="predicted"/>
<keyword evidence="3" id="KW-1185">Reference proteome</keyword>
<feature type="domain" description="HTH psq-type" evidence="1">
    <location>
        <begin position="15"/>
        <end position="61"/>
    </location>
</feature>
<name>A0A8H5ATJ6_9AGAR</name>
<evidence type="ECO:0000313" key="3">
    <source>
        <dbReference type="Proteomes" id="UP000567179"/>
    </source>
</evidence>
<gene>
    <name evidence="2" type="ORF">D9619_010448</name>
</gene>
<dbReference type="OrthoDB" id="3197907at2759"/>
<dbReference type="AlphaFoldDB" id="A0A8H5ATJ6"/>
<accession>A0A8H5ATJ6</accession>
<dbReference type="Pfam" id="PF05225">
    <property type="entry name" value="HTH_psq"/>
    <property type="match status" value="1"/>
</dbReference>
<evidence type="ECO:0000259" key="1">
    <source>
        <dbReference type="Pfam" id="PF05225"/>
    </source>
</evidence>
<dbReference type="Proteomes" id="UP000567179">
    <property type="component" value="Unassembled WGS sequence"/>
</dbReference>
<reference evidence="2 3" key="1">
    <citation type="journal article" date="2020" name="ISME J.">
        <title>Uncovering the hidden diversity of litter-decomposition mechanisms in mushroom-forming fungi.</title>
        <authorList>
            <person name="Floudas D."/>
            <person name="Bentzer J."/>
            <person name="Ahren D."/>
            <person name="Johansson T."/>
            <person name="Persson P."/>
            <person name="Tunlid A."/>
        </authorList>
    </citation>
    <scope>NUCLEOTIDE SEQUENCE [LARGE SCALE GENOMIC DNA]</scope>
    <source>
        <strain evidence="2 3">CBS 101986</strain>
    </source>
</reference>
<comment type="caution">
    <text evidence="2">The sequence shown here is derived from an EMBL/GenBank/DDBJ whole genome shotgun (WGS) entry which is preliminary data.</text>
</comment>
<protein>
    <recommendedName>
        <fullName evidence="1">HTH psq-type domain-containing protein</fullName>
    </recommendedName>
</protein>
<dbReference type="EMBL" id="JAACJJ010000058">
    <property type="protein sequence ID" value="KAF5309952.1"/>
    <property type="molecule type" value="Genomic_DNA"/>
</dbReference>
<sequence>MPHEVPDNLAKLGDKERIELAIHAVHNSGLTLKGQHKLGLRKAAEYYSIPRETFCRCFNGISKSQVEASIAQHALTPAEEEILIEWAKVMGWHGIALMHTTIAEYASEISTQPLPASLPNILTPIIIGASGSLSAGSSVSQVNADADQPDTFTFSGSGASANPLHPPGMQIILLHYAI</sequence>
<evidence type="ECO:0000313" key="2">
    <source>
        <dbReference type="EMBL" id="KAF5309952.1"/>
    </source>
</evidence>
<organism evidence="2 3">
    <name type="scientific">Psilocybe cf. subviscida</name>
    <dbReference type="NCBI Taxonomy" id="2480587"/>
    <lineage>
        <taxon>Eukaryota</taxon>
        <taxon>Fungi</taxon>
        <taxon>Dikarya</taxon>
        <taxon>Basidiomycota</taxon>
        <taxon>Agaricomycotina</taxon>
        <taxon>Agaricomycetes</taxon>
        <taxon>Agaricomycetidae</taxon>
        <taxon>Agaricales</taxon>
        <taxon>Agaricineae</taxon>
        <taxon>Strophariaceae</taxon>
        <taxon>Psilocybe</taxon>
    </lineage>
</organism>